<dbReference type="Pfam" id="PF01292">
    <property type="entry name" value="Ni_hydr_CYTB"/>
    <property type="match status" value="1"/>
</dbReference>
<evidence type="ECO:0000256" key="1">
    <source>
        <dbReference type="ARBA" id="ARBA00004651"/>
    </source>
</evidence>
<feature type="transmembrane region" description="Helical" evidence="7">
    <location>
        <begin position="36"/>
        <end position="54"/>
    </location>
</feature>
<name>A0A3B0S2B4_9ZZZZ</name>
<dbReference type="GO" id="GO:0009055">
    <property type="term" value="F:electron transfer activity"/>
    <property type="evidence" value="ECO:0007669"/>
    <property type="project" value="InterPro"/>
</dbReference>
<feature type="domain" description="Cytochrome b561 bacterial/Ni-hydrogenase" evidence="8">
    <location>
        <begin position="33"/>
        <end position="194"/>
    </location>
</feature>
<dbReference type="AlphaFoldDB" id="A0A3B0S2B4"/>
<accession>A0A3B0S2B4</accession>
<keyword evidence="3 7" id="KW-0812">Transmembrane</keyword>
<feature type="transmembrane region" description="Helical" evidence="7">
    <location>
        <begin position="162"/>
        <end position="181"/>
    </location>
</feature>
<organism evidence="9">
    <name type="scientific">hydrothermal vent metagenome</name>
    <dbReference type="NCBI Taxonomy" id="652676"/>
    <lineage>
        <taxon>unclassified sequences</taxon>
        <taxon>metagenomes</taxon>
        <taxon>ecological metagenomes</taxon>
    </lineage>
</organism>
<gene>
    <name evidence="9" type="ORF">MNBD_ALPHA08-944</name>
</gene>
<evidence type="ECO:0000256" key="6">
    <source>
        <dbReference type="SAM" id="MobiDB-lite"/>
    </source>
</evidence>
<evidence type="ECO:0000256" key="2">
    <source>
        <dbReference type="ARBA" id="ARBA00022475"/>
    </source>
</evidence>
<dbReference type="InterPro" id="IPR016174">
    <property type="entry name" value="Di-haem_cyt_TM"/>
</dbReference>
<keyword evidence="5 7" id="KW-0472">Membrane</keyword>
<feature type="transmembrane region" description="Helical" evidence="7">
    <location>
        <begin position="121"/>
        <end position="142"/>
    </location>
</feature>
<dbReference type="GO" id="GO:0022904">
    <property type="term" value="P:respiratory electron transport chain"/>
    <property type="evidence" value="ECO:0007669"/>
    <property type="project" value="InterPro"/>
</dbReference>
<evidence type="ECO:0000259" key="8">
    <source>
        <dbReference type="Pfam" id="PF01292"/>
    </source>
</evidence>
<dbReference type="InterPro" id="IPR051542">
    <property type="entry name" value="Hydrogenase_cytochrome"/>
</dbReference>
<dbReference type="PANTHER" id="PTHR30485">
    <property type="entry name" value="NI/FE-HYDROGENASE 1 B-TYPE CYTOCHROME SUBUNIT"/>
    <property type="match status" value="1"/>
</dbReference>
<evidence type="ECO:0000256" key="7">
    <source>
        <dbReference type="SAM" id="Phobius"/>
    </source>
</evidence>
<dbReference type="GO" id="GO:0020037">
    <property type="term" value="F:heme binding"/>
    <property type="evidence" value="ECO:0007669"/>
    <property type="project" value="TreeGrafter"/>
</dbReference>
<evidence type="ECO:0000256" key="4">
    <source>
        <dbReference type="ARBA" id="ARBA00022989"/>
    </source>
</evidence>
<proteinExistence type="predicted"/>
<comment type="subcellular location">
    <subcellularLocation>
        <location evidence="1">Cell membrane</location>
        <topology evidence="1">Multi-pass membrane protein</topology>
    </subcellularLocation>
</comment>
<dbReference type="Gene3D" id="1.20.950.20">
    <property type="entry name" value="Transmembrane di-heme cytochromes, Chain C"/>
    <property type="match status" value="1"/>
</dbReference>
<evidence type="ECO:0000256" key="3">
    <source>
        <dbReference type="ARBA" id="ARBA00022692"/>
    </source>
</evidence>
<evidence type="ECO:0000256" key="5">
    <source>
        <dbReference type="ARBA" id="ARBA00023136"/>
    </source>
</evidence>
<feature type="region of interest" description="Disordered" evidence="6">
    <location>
        <begin position="1"/>
        <end position="23"/>
    </location>
</feature>
<dbReference type="GO" id="GO:0005886">
    <property type="term" value="C:plasma membrane"/>
    <property type="evidence" value="ECO:0007669"/>
    <property type="project" value="UniProtKB-SubCell"/>
</dbReference>
<evidence type="ECO:0000313" key="9">
    <source>
        <dbReference type="EMBL" id="VAV94548.1"/>
    </source>
</evidence>
<dbReference type="InterPro" id="IPR011577">
    <property type="entry name" value="Cyt_b561_bac/Ni-Hgenase"/>
</dbReference>
<protein>
    <submittedName>
        <fullName evidence="9">Ni,Fe-hydrogenase I cytochrome b subunit</fullName>
    </submittedName>
</protein>
<sequence>MTITNHETEVGRPGRPTEGLAQESAKESATVKVWDIAVRIFHWSLVISFVIAWITADEWDKVHEIAGYVIGGLLILRVIWGFVGSKHARFSDFIYKPTTVLAYLRDSLTRKAKRYIGHNPAGGAMAIALLVTLTAAIVSGIASTTNMFWGVEWMEELHELTANATLVLVFLHIVGVIYASYEHKENLVKSMITGFKRRLSS</sequence>
<keyword evidence="2" id="KW-1003">Cell membrane</keyword>
<dbReference type="SUPFAM" id="SSF81342">
    <property type="entry name" value="Transmembrane di-heme cytochromes"/>
    <property type="match status" value="1"/>
</dbReference>
<dbReference type="PANTHER" id="PTHR30485:SF2">
    <property type="entry name" value="BLL0597 PROTEIN"/>
    <property type="match status" value="1"/>
</dbReference>
<feature type="compositionally biased region" description="Basic and acidic residues" evidence="6">
    <location>
        <begin position="1"/>
        <end position="12"/>
    </location>
</feature>
<keyword evidence="4 7" id="KW-1133">Transmembrane helix</keyword>
<feature type="transmembrane region" description="Helical" evidence="7">
    <location>
        <begin position="66"/>
        <end position="83"/>
    </location>
</feature>
<reference evidence="9" key="1">
    <citation type="submission" date="2018-06" db="EMBL/GenBank/DDBJ databases">
        <authorList>
            <person name="Zhirakovskaya E."/>
        </authorList>
    </citation>
    <scope>NUCLEOTIDE SEQUENCE</scope>
</reference>
<dbReference type="EMBL" id="UOEC01000117">
    <property type="protein sequence ID" value="VAV94548.1"/>
    <property type="molecule type" value="Genomic_DNA"/>
</dbReference>